<evidence type="ECO:0000313" key="1">
    <source>
        <dbReference type="EMBL" id="EYC07171.1"/>
    </source>
</evidence>
<organism evidence="1 2">
    <name type="scientific">Ancylostoma ceylanicum</name>
    <dbReference type="NCBI Taxonomy" id="53326"/>
    <lineage>
        <taxon>Eukaryota</taxon>
        <taxon>Metazoa</taxon>
        <taxon>Ecdysozoa</taxon>
        <taxon>Nematoda</taxon>
        <taxon>Chromadorea</taxon>
        <taxon>Rhabditida</taxon>
        <taxon>Rhabditina</taxon>
        <taxon>Rhabditomorpha</taxon>
        <taxon>Strongyloidea</taxon>
        <taxon>Ancylostomatidae</taxon>
        <taxon>Ancylostomatinae</taxon>
        <taxon>Ancylostoma</taxon>
    </lineage>
</organism>
<proteinExistence type="predicted"/>
<protein>
    <submittedName>
        <fullName evidence="1">Uncharacterized protein</fullName>
    </submittedName>
</protein>
<reference evidence="2" key="1">
    <citation type="journal article" date="2015" name="Nat. Genet.">
        <title>The genome and transcriptome of the zoonotic hookworm Ancylostoma ceylanicum identify infection-specific gene families.</title>
        <authorList>
            <person name="Schwarz E.M."/>
            <person name="Hu Y."/>
            <person name="Antoshechkin I."/>
            <person name="Miller M.M."/>
            <person name="Sternberg P.W."/>
            <person name="Aroian R.V."/>
        </authorList>
    </citation>
    <scope>NUCLEOTIDE SEQUENCE</scope>
    <source>
        <strain evidence="2">HY135</strain>
    </source>
</reference>
<comment type="caution">
    <text evidence="1">The sequence shown here is derived from an EMBL/GenBank/DDBJ whole genome shotgun (WGS) entry which is preliminary data.</text>
</comment>
<evidence type="ECO:0000313" key="2">
    <source>
        <dbReference type="Proteomes" id="UP000024635"/>
    </source>
</evidence>
<dbReference type="AlphaFoldDB" id="A0A016TWM9"/>
<sequence length="67" mass="7300">MRTTLIEMTLIRFFSVFKPGMSGLSVSGCPFNRYPGVFPYPLSAPLSGHLTPDNGADKAQMGRFNCA</sequence>
<accession>A0A016TWM9</accession>
<dbReference type="Proteomes" id="UP000024635">
    <property type="component" value="Unassembled WGS sequence"/>
</dbReference>
<gene>
    <name evidence="1" type="primary">Acey_s0071.g502</name>
    <name evidence="1" type="ORF">Y032_0071g502</name>
</gene>
<name>A0A016TWM9_9BILA</name>
<keyword evidence="2" id="KW-1185">Reference proteome</keyword>
<dbReference type="EMBL" id="JARK01001407">
    <property type="protein sequence ID" value="EYC07171.1"/>
    <property type="molecule type" value="Genomic_DNA"/>
</dbReference>
<dbReference type="PROSITE" id="PS51257">
    <property type="entry name" value="PROKAR_LIPOPROTEIN"/>
    <property type="match status" value="1"/>
</dbReference>